<dbReference type="PANTHER" id="PTHR30055">
    <property type="entry name" value="HTH-TYPE TRANSCRIPTIONAL REGULATOR RUTR"/>
    <property type="match status" value="1"/>
</dbReference>
<evidence type="ECO:0000256" key="1">
    <source>
        <dbReference type="ARBA" id="ARBA00023125"/>
    </source>
</evidence>
<evidence type="ECO:0000259" key="3">
    <source>
        <dbReference type="PROSITE" id="PS50977"/>
    </source>
</evidence>
<gene>
    <name evidence="4" type="ORF">GCM10009096_02400</name>
</gene>
<dbReference type="InterPro" id="IPR050109">
    <property type="entry name" value="HTH-type_TetR-like_transc_reg"/>
</dbReference>
<reference evidence="4 5" key="1">
    <citation type="journal article" date="2019" name="Int. J. Syst. Evol. Microbiol.">
        <title>The Global Catalogue of Microorganisms (GCM) 10K type strain sequencing project: providing services to taxonomists for standard genome sequencing and annotation.</title>
        <authorList>
            <consortium name="The Broad Institute Genomics Platform"/>
            <consortium name="The Broad Institute Genome Sequencing Center for Infectious Disease"/>
            <person name="Wu L."/>
            <person name="Ma J."/>
        </authorList>
    </citation>
    <scope>NUCLEOTIDE SEQUENCE [LARGE SCALE GENOMIC DNA]</scope>
    <source>
        <strain evidence="4 5">JCM 14162</strain>
    </source>
</reference>
<organism evidence="4 5">
    <name type="scientific">Parasphingorhabdus litoris</name>
    <dbReference type="NCBI Taxonomy" id="394733"/>
    <lineage>
        <taxon>Bacteria</taxon>
        <taxon>Pseudomonadati</taxon>
        <taxon>Pseudomonadota</taxon>
        <taxon>Alphaproteobacteria</taxon>
        <taxon>Sphingomonadales</taxon>
        <taxon>Sphingomonadaceae</taxon>
        <taxon>Parasphingorhabdus</taxon>
    </lineage>
</organism>
<keyword evidence="1 2" id="KW-0238">DNA-binding</keyword>
<dbReference type="EMBL" id="BAAAEM010000002">
    <property type="protein sequence ID" value="GAA0465345.1"/>
    <property type="molecule type" value="Genomic_DNA"/>
</dbReference>
<feature type="DNA-binding region" description="H-T-H motif" evidence="2">
    <location>
        <begin position="32"/>
        <end position="51"/>
    </location>
</feature>
<dbReference type="SUPFAM" id="SSF46689">
    <property type="entry name" value="Homeodomain-like"/>
    <property type="match status" value="1"/>
</dbReference>
<dbReference type="Pfam" id="PF00440">
    <property type="entry name" value="TetR_N"/>
    <property type="match status" value="1"/>
</dbReference>
<dbReference type="RefSeq" id="WP_229954206.1">
    <property type="nucleotide sequence ID" value="NZ_BAAAEM010000002.1"/>
</dbReference>
<dbReference type="PROSITE" id="PS50977">
    <property type="entry name" value="HTH_TETR_2"/>
    <property type="match status" value="1"/>
</dbReference>
<dbReference type="Proteomes" id="UP001500713">
    <property type="component" value="Unassembled WGS sequence"/>
</dbReference>
<accession>A0ABN1A1R6</accession>
<sequence length="219" mass="24310">MVARRFGREKRMAMILDSTAALIVEQGTADLSLEAIGEKAGVSKTLMYRYFGSLIVLLKALLDREYRHLRTKQLEAAESAGTYEDLVRKVTRAYLLYIEERGLIIDRLQAYPNIAKAQNPTHYNREPSVEYFAEVTAELFDIPRDVAVAATEISFGLPAAAGEFLVRSGMDRQMIEDITVSMILGSVNGLRGDMFGRHLKVKSPSYVLGASATKKDAGQ</sequence>
<evidence type="ECO:0000256" key="2">
    <source>
        <dbReference type="PROSITE-ProRule" id="PRU00335"/>
    </source>
</evidence>
<dbReference type="PRINTS" id="PR00455">
    <property type="entry name" value="HTHTETR"/>
</dbReference>
<dbReference type="InterPro" id="IPR001647">
    <property type="entry name" value="HTH_TetR"/>
</dbReference>
<proteinExistence type="predicted"/>
<feature type="domain" description="HTH tetR-type" evidence="3">
    <location>
        <begin position="9"/>
        <end position="69"/>
    </location>
</feature>
<evidence type="ECO:0000313" key="5">
    <source>
        <dbReference type="Proteomes" id="UP001500713"/>
    </source>
</evidence>
<dbReference type="InterPro" id="IPR009057">
    <property type="entry name" value="Homeodomain-like_sf"/>
</dbReference>
<name>A0ABN1A1R6_9SPHN</name>
<comment type="caution">
    <text evidence="4">The sequence shown here is derived from an EMBL/GenBank/DDBJ whole genome shotgun (WGS) entry which is preliminary data.</text>
</comment>
<dbReference type="Gene3D" id="1.10.357.10">
    <property type="entry name" value="Tetracycline Repressor, domain 2"/>
    <property type="match status" value="1"/>
</dbReference>
<dbReference type="PANTHER" id="PTHR30055:SF223">
    <property type="entry name" value="HTH-TYPE TRANSCRIPTIONAL REGULATOR UIDR"/>
    <property type="match status" value="1"/>
</dbReference>
<keyword evidence="5" id="KW-1185">Reference proteome</keyword>
<protein>
    <recommendedName>
        <fullName evidence="3">HTH tetR-type domain-containing protein</fullName>
    </recommendedName>
</protein>
<evidence type="ECO:0000313" key="4">
    <source>
        <dbReference type="EMBL" id="GAA0465345.1"/>
    </source>
</evidence>